<evidence type="ECO:0000256" key="5">
    <source>
        <dbReference type="ARBA" id="ARBA00022840"/>
    </source>
</evidence>
<dbReference type="InterPro" id="IPR027410">
    <property type="entry name" value="TCP-1-like_intermed_sf"/>
</dbReference>
<comment type="function">
    <text evidence="1">Molecular chaperone; assists the folding of proteins upon ATP hydrolysis.</text>
</comment>
<name>A0A9N8W828_9GLOM</name>
<dbReference type="Pfam" id="PF00118">
    <property type="entry name" value="Cpn60_TCP1"/>
    <property type="match status" value="1"/>
</dbReference>
<dbReference type="InterPro" id="IPR027413">
    <property type="entry name" value="GROEL-like_equatorial_sf"/>
</dbReference>
<dbReference type="Gene3D" id="3.50.7.10">
    <property type="entry name" value="GroEL"/>
    <property type="match status" value="1"/>
</dbReference>
<dbReference type="SUPFAM" id="SSF54849">
    <property type="entry name" value="GroEL-intermediate domain like"/>
    <property type="match status" value="1"/>
</dbReference>
<dbReference type="OrthoDB" id="10052040at2759"/>
<sequence length="95" mass="10832">MERYTRLIYKYTLGEEKYTFIEEVKNPKSVMILVKGPNSHTIAQINDAICNKLRAIKNAIEDKCIVLGAKAFQVGLSSHLNKFKSSVKRKAKMEV</sequence>
<dbReference type="PANTHER" id="PTHR11353">
    <property type="entry name" value="CHAPERONIN"/>
    <property type="match status" value="1"/>
</dbReference>
<dbReference type="Gene3D" id="1.10.560.10">
    <property type="entry name" value="GroEL-like equatorial domain"/>
    <property type="match status" value="1"/>
</dbReference>
<proteinExistence type="inferred from homology"/>
<evidence type="ECO:0000256" key="4">
    <source>
        <dbReference type="ARBA" id="ARBA00022741"/>
    </source>
</evidence>
<organism evidence="7 8">
    <name type="scientific">Funneliformis caledonium</name>
    <dbReference type="NCBI Taxonomy" id="1117310"/>
    <lineage>
        <taxon>Eukaryota</taxon>
        <taxon>Fungi</taxon>
        <taxon>Fungi incertae sedis</taxon>
        <taxon>Mucoromycota</taxon>
        <taxon>Glomeromycotina</taxon>
        <taxon>Glomeromycetes</taxon>
        <taxon>Glomerales</taxon>
        <taxon>Glomeraceae</taxon>
        <taxon>Funneliformis</taxon>
    </lineage>
</organism>
<dbReference type="Gene3D" id="3.30.260.10">
    <property type="entry name" value="TCP-1-like chaperonin intermediate domain"/>
    <property type="match status" value="1"/>
</dbReference>
<reference evidence="7" key="1">
    <citation type="submission" date="2021-06" db="EMBL/GenBank/DDBJ databases">
        <authorList>
            <person name="Kallberg Y."/>
            <person name="Tangrot J."/>
            <person name="Rosling A."/>
        </authorList>
    </citation>
    <scope>NUCLEOTIDE SEQUENCE</scope>
    <source>
        <strain evidence="7">UK204</strain>
    </source>
</reference>
<gene>
    <name evidence="7" type="ORF">FCALED_LOCUS2578</name>
</gene>
<evidence type="ECO:0000256" key="1">
    <source>
        <dbReference type="ARBA" id="ARBA00002912"/>
    </source>
</evidence>
<dbReference type="InterPro" id="IPR002423">
    <property type="entry name" value="Cpn60/GroEL/TCP-1"/>
</dbReference>
<evidence type="ECO:0000256" key="6">
    <source>
        <dbReference type="ARBA" id="ARBA00023186"/>
    </source>
</evidence>
<dbReference type="InterPro" id="IPR017998">
    <property type="entry name" value="Chaperone_TCP-1"/>
</dbReference>
<evidence type="ECO:0000313" key="7">
    <source>
        <dbReference type="EMBL" id="CAG8478307.1"/>
    </source>
</evidence>
<dbReference type="InterPro" id="IPR027409">
    <property type="entry name" value="GroEL-like_apical_dom_sf"/>
</dbReference>
<dbReference type="GO" id="GO:0140662">
    <property type="term" value="F:ATP-dependent protein folding chaperone"/>
    <property type="evidence" value="ECO:0007669"/>
    <property type="project" value="InterPro"/>
</dbReference>
<dbReference type="Proteomes" id="UP000789570">
    <property type="component" value="Unassembled WGS sequence"/>
</dbReference>
<keyword evidence="5" id="KW-0067">ATP-binding</keyword>
<keyword evidence="6" id="KW-0143">Chaperone</keyword>
<evidence type="ECO:0000256" key="2">
    <source>
        <dbReference type="ARBA" id="ARBA00008020"/>
    </source>
</evidence>
<dbReference type="AlphaFoldDB" id="A0A9N8W828"/>
<dbReference type="GO" id="GO:0005524">
    <property type="term" value="F:ATP binding"/>
    <property type="evidence" value="ECO:0007669"/>
    <property type="project" value="UniProtKB-KW"/>
</dbReference>
<comment type="similarity">
    <text evidence="2">Belongs to the TCP-1 chaperonin family.</text>
</comment>
<comment type="subunit">
    <text evidence="3">Component of the T-complex protein 1 (TCP1) complex.</text>
</comment>
<protein>
    <submittedName>
        <fullName evidence="7">5495_t:CDS:1</fullName>
    </submittedName>
</protein>
<keyword evidence="4" id="KW-0547">Nucleotide-binding</keyword>
<comment type="caution">
    <text evidence="7">The sequence shown here is derived from an EMBL/GenBank/DDBJ whole genome shotgun (WGS) entry which is preliminary data.</text>
</comment>
<accession>A0A9N8W828</accession>
<dbReference type="EMBL" id="CAJVPQ010000402">
    <property type="protein sequence ID" value="CAG8478307.1"/>
    <property type="molecule type" value="Genomic_DNA"/>
</dbReference>
<keyword evidence="8" id="KW-1185">Reference proteome</keyword>
<evidence type="ECO:0000313" key="8">
    <source>
        <dbReference type="Proteomes" id="UP000789570"/>
    </source>
</evidence>
<evidence type="ECO:0000256" key="3">
    <source>
        <dbReference type="ARBA" id="ARBA00011381"/>
    </source>
</evidence>